<dbReference type="CDD" id="cd00057">
    <property type="entry name" value="FA58C"/>
    <property type="match status" value="1"/>
</dbReference>
<dbReference type="InterPro" id="IPR008979">
    <property type="entry name" value="Galactose-bd-like_sf"/>
</dbReference>
<dbReference type="Pfam" id="PF00754">
    <property type="entry name" value="F5_F8_type_C"/>
    <property type="match status" value="1"/>
</dbReference>
<reference evidence="2 3" key="1">
    <citation type="journal article" date="2015" name="Genome Biol. Evol.">
        <title>Comparative Genomics of a Bacterivorous Green Alga Reveals Evolutionary Causalities and Consequences of Phago-Mixotrophic Mode of Nutrition.</title>
        <authorList>
            <person name="Burns J.A."/>
            <person name="Paasch A."/>
            <person name="Narechania A."/>
            <person name="Kim E."/>
        </authorList>
    </citation>
    <scope>NUCLEOTIDE SEQUENCE [LARGE SCALE GENOMIC DNA]</scope>
    <source>
        <strain evidence="2 3">PLY_AMNH</strain>
    </source>
</reference>
<dbReference type="PANTHER" id="PTHR24543:SF291">
    <property type="entry name" value="SMOKE ALARM, ISOFORM D"/>
    <property type="match status" value="1"/>
</dbReference>
<gene>
    <name evidence="2" type="ORF">CYMTET_35936</name>
</gene>
<organism evidence="2 3">
    <name type="scientific">Cymbomonas tetramitiformis</name>
    <dbReference type="NCBI Taxonomy" id="36881"/>
    <lineage>
        <taxon>Eukaryota</taxon>
        <taxon>Viridiplantae</taxon>
        <taxon>Chlorophyta</taxon>
        <taxon>Pyramimonadophyceae</taxon>
        <taxon>Pyramimonadales</taxon>
        <taxon>Pyramimonadaceae</taxon>
        <taxon>Cymbomonas</taxon>
    </lineage>
</organism>
<proteinExistence type="predicted"/>
<dbReference type="FunFam" id="2.60.120.260:FF:000016">
    <property type="entry name" value="Contactin-associated protein-like 4 isoform 1"/>
    <property type="match status" value="1"/>
</dbReference>
<dbReference type="SMART" id="SM00231">
    <property type="entry name" value="FA58C"/>
    <property type="match status" value="1"/>
</dbReference>
<dbReference type="Proteomes" id="UP001190700">
    <property type="component" value="Unassembled WGS sequence"/>
</dbReference>
<dbReference type="PROSITE" id="PS50022">
    <property type="entry name" value="FA58C_3"/>
    <property type="match status" value="1"/>
</dbReference>
<name>A0AAE0F877_9CHLO</name>
<dbReference type="AlphaFoldDB" id="A0AAE0F877"/>
<dbReference type="InterPro" id="IPR000421">
    <property type="entry name" value="FA58C"/>
</dbReference>
<sequence length="389" mass="42151">MSLMVNADGSSSDGTVMIPATSFSTQFVTPATTYLKVMGLESGTTCSVSTGLTLFLIGSELNRVYSARAPNLETGTTLSCSAPVMVISETSQREMNLITTAYGRCALEALGMQSGVIQDSQLSASSAWGNDACDVTNGRLLSSGSNHAWCSQTTNVGEWMQVDLGHIRSIRAIATQGRDWDQEAQWVSAYNVSSSVDGITWAAVMNQDGIGTFAGNVDEHTVVTQYFSSFVQARYIRVYPQTYQDWMSMRMELYRCEGDTATWYTEYSGSTCTGTRYTYDPANGCDGWAGVTAEECKNYCTSNAQANNCPQRTCAAAAHFPESGLCHLYESCTATYSSDDQNLYTKNTDLTPFAAISSIGDRLAPVTNFKFAVPSDRFDVLGPRSAFPV</sequence>
<dbReference type="SUPFAM" id="SSF49785">
    <property type="entry name" value="Galactose-binding domain-like"/>
    <property type="match status" value="1"/>
</dbReference>
<accession>A0AAE0F877</accession>
<dbReference type="PANTHER" id="PTHR24543">
    <property type="entry name" value="MULTICOPPER OXIDASE-RELATED"/>
    <property type="match status" value="1"/>
</dbReference>
<evidence type="ECO:0000259" key="1">
    <source>
        <dbReference type="PROSITE" id="PS50022"/>
    </source>
</evidence>
<evidence type="ECO:0000313" key="3">
    <source>
        <dbReference type="Proteomes" id="UP001190700"/>
    </source>
</evidence>
<dbReference type="Gene3D" id="2.60.120.260">
    <property type="entry name" value="Galactose-binding domain-like"/>
    <property type="match status" value="1"/>
</dbReference>
<keyword evidence="3" id="KW-1185">Reference proteome</keyword>
<feature type="domain" description="F5/8 type C" evidence="1">
    <location>
        <begin position="105"/>
        <end position="256"/>
    </location>
</feature>
<protein>
    <recommendedName>
        <fullName evidence="1">F5/8 type C domain-containing protein</fullName>
    </recommendedName>
</protein>
<evidence type="ECO:0000313" key="2">
    <source>
        <dbReference type="EMBL" id="KAK3254862.1"/>
    </source>
</evidence>
<comment type="caution">
    <text evidence="2">The sequence shown here is derived from an EMBL/GenBank/DDBJ whole genome shotgun (WGS) entry which is preliminary data.</text>
</comment>
<dbReference type="EMBL" id="LGRX02023117">
    <property type="protein sequence ID" value="KAK3254862.1"/>
    <property type="molecule type" value="Genomic_DNA"/>
</dbReference>